<comment type="similarity">
    <text evidence="1">Belongs to the glycosyltransferase group 1 family. Glycosyltransferase 4 subfamily.</text>
</comment>
<dbReference type="PANTHER" id="PTHR47779:SF1">
    <property type="entry name" value="SYNTHASE (CCG-9), PUTATIVE (AFU_ORTHOLOGUE AFUA_3G12100)-RELATED"/>
    <property type="match status" value="1"/>
</dbReference>
<feature type="domain" description="Glycosyl transferase family 1" evidence="8">
    <location>
        <begin position="218"/>
        <end position="391"/>
    </location>
</feature>
<proteinExistence type="inferred from homology"/>
<evidence type="ECO:0000313" key="11">
    <source>
        <dbReference type="Proteomes" id="UP000004221"/>
    </source>
</evidence>
<evidence type="ECO:0000313" key="10">
    <source>
        <dbReference type="EMBL" id="CCF84274.1"/>
    </source>
</evidence>
<keyword evidence="3" id="KW-0313">Glucose metabolism</keyword>
<dbReference type="InterPro" id="IPR001296">
    <property type="entry name" value="Glyco_trans_1"/>
</dbReference>
<evidence type="ECO:0000256" key="3">
    <source>
        <dbReference type="ARBA" id="ARBA00022526"/>
    </source>
</evidence>
<evidence type="ECO:0000259" key="8">
    <source>
        <dbReference type="Pfam" id="PF00534"/>
    </source>
</evidence>
<evidence type="ECO:0000256" key="6">
    <source>
        <dbReference type="ARBA" id="ARBA00023277"/>
    </source>
</evidence>
<comment type="caution">
    <text evidence="10">The sequence shown here is derived from an EMBL/GenBank/DDBJ whole genome shotgun (WGS) entry which is preliminary data.</text>
</comment>
<organism evidence="10 11">
    <name type="scientific">Nitrolancea hollandica Lb</name>
    <dbReference type="NCBI Taxonomy" id="1129897"/>
    <lineage>
        <taxon>Bacteria</taxon>
        <taxon>Pseudomonadati</taxon>
        <taxon>Thermomicrobiota</taxon>
        <taxon>Thermomicrobia</taxon>
        <taxon>Sphaerobacterales</taxon>
        <taxon>Sphaerobacterineae</taxon>
        <taxon>Sphaerobacteraceae</taxon>
        <taxon>Nitrolancea</taxon>
    </lineage>
</organism>
<keyword evidence="4" id="KW-0328">Glycosyltransferase</keyword>
<dbReference type="OrthoDB" id="9813638at2"/>
<dbReference type="AlphaFoldDB" id="I4EHW2"/>
<dbReference type="PANTHER" id="PTHR47779">
    <property type="entry name" value="SYNTHASE (CCG-9), PUTATIVE (AFU_ORTHOLOGUE AFUA_3G12100)-RELATED"/>
    <property type="match status" value="1"/>
</dbReference>
<dbReference type="GO" id="GO:0016757">
    <property type="term" value="F:glycosyltransferase activity"/>
    <property type="evidence" value="ECO:0007669"/>
    <property type="project" value="UniProtKB-KW"/>
</dbReference>
<dbReference type="Pfam" id="PF00534">
    <property type="entry name" value="Glycos_transf_1"/>
    <property type="match status" value="1"/>
</dbReference>
<evidence type="ECO:0000256" key="5">
    <source>
        <dbReference type="ARBA" id="ARBA00022679"/>
    </source>
</evidence>
<dbReference type="Gene3D" id="3.40.50.2000">
    <property type="entry name" value="Glycogen Phosphorylase B"/>
    <property type="match status" value="2"/>
</dbReference>
<feature type="domain" description="Trehalose synthase N-terminal" evidence="9">
    <location>
        <begin position="41"/>
        <end position="187"/>
    </location>
</feature>
<evidence type="ECO:0000256" key="2">
    <source>
        <dbReference type="ARBA" id="ARBA00011738"/>
    </source>
</evidence>
<keyword evidence="11" id="KW-1185">Reference proteome</keyword>
<comment type="subunit">
    <text evidence="2">Homodimer.</text>
</comment>
<dbReference type="RefSeq" id="WP_008478329.1">
    <property type="nucleotide sequence ID" value="NZ_CAGS01000256.1"/>
</dbReference>
<sequence>MFASVPLLPKSAEDYRKIVGDEAIDELRKLAEPFRDARVLHFNATAFGGGVAELLNGVVPLMQNLGLAADWQVMRGSDEFYTVTKAMHNALQGAFVNIDSAMREIYLRYNKLNADLWDESYDFVVIHDPQPAPIRAMLLERSGPTGGCWIWRCHIDLTAAQPDVWDFLRPYVEAHNAAIFTIPQYVKNDLRIDNIAIIPPSIDPLSPKNYDLPDGTITEIAKQYGIDRTRPIIIQVSRFDPWKDPLGVIDTYRIVKCEFPEVQLVMVASMAHDDPEGWSYYERTARHAGDDYDIFLLSNLNGVGNVEVNALQRAASVVLQKSLREGFGLTVTEGLWKRKPVVAGNVGGIPTQVIQGQTGFLVNSVGEAAARIIELLRNPELMTELGERGHEHVLRHFLTTANVKRYLDLFTRLRKSEAEQQPEAAPGHVVAAKPSDPHG</sequence>
<accession>I4EHW2</accession>
<keyword evidence="5 10" id="KW-0808">Transferase</keyword>
<protein>
    <submittedName>
        <fullName evidence="10">Glycosyl transferase group 1</fullName>
    </submittedName>
</protein>
<evidence type="ECO:0000256" key="4">
    <source>
        <dbReference type="ARBA" id="ARBA00022676"/>
    </source>
</evidence>
<evidence type="ECO:0000256" key="1">
    <source>
        <dbReference type="ARBA" id="ARBA00009481"/>
    </source>
</evidence>
<dbReference type="EMBL" id="CAGS01000256">
    <property type="protein sequence ID" value="CCF84274.1"/>
    <property type="molecule type" value="Genomic_DNA"/>
</dbReference>
<dbReference type="GO" id="GO:0006006">
    <property type="term" value="P:glucose metabolic process"/>
    <property type="evidence" value="ECO:0007669"/>
    <property type="project" value="UniProtKB-KW"/>
</dbReference>
<reference evidence="10 11" key="1">
    <citation type="journal article" date="2012" name="ISME J.">
        <title>Nitrification expanded: discovery, physiology and genomics of a nitrite-oxidizing bacterium from the phylum Chloroflexi.</title>
        <authorList>
            <person name="Sorokin D.Y."/>
            <person name="Lucker S."/>
            <person name="Vejmelkova D."/>
            <person name="Kostrikina N.A."/>
            <person name="Kleerebezem R."/>
            <person name="Rijpstra W.I."/>
            <person name="Damste J.S."/>
            <person name="Le Paslier D."/>
            <person name="Muyzer G."/>
            <person name="Wagner M."/>
            <person name="van Loosdrecht M.C."/>
            <person name="Daims H."/>
        </authorList>
    </citation>
    <scope>NUCLEOTIDE SEQUENCE [LARGE SCALE GENOMIC DNA]</scope>
    <source>
        <strain evidence="11">none</strain>
    </source>
</reference>
<dbReference type="Proteomes" id="UP000004221">
    <property type="component" value="Unassembled WGS sequence"/>
</dbReference>
<gene>
    <name evidence="10" type="ORF">NITHO_3290002</name>
</gene>
<dbReference type="Pfam" id="PF21269">
    <property type="entry name" value="TreT_GT1"/>
    <property type="match status" value="1"/>
</dbReference>
<dbReference type="InterPro" id="IPR052078">
    <property type="entry name" value="Trehalose_Metab_GTase"/>
</dbReference>
<evidence type="ECO:0000259" key="9">
    <source>
        <dbReference type="Pfam" id="PF21269"/>
    </source>
</evidence>
<dbReference type="InterPro" id="IPR049438">
    <property type="entry name" value="TreT_GT1"/>
</dbReference>
<feature type="region of interest" description="Disordered" evidence="7">
    <location>
        <begin position="417"/>
        <end position="439"/>
    </location>
</feature>
<name>I4EHW2_9BACT</name>
<dbReference type="SUPFAM" id="SSF53756">
    <property type="entry name" value="UDP-Glycosyltransferase/glycogen phosphorylase"/>
    <property type="match status" value="1"/>
</dbReference>
<evidence type="ECO:0000256" key="7">
    <source>
        <dbReference type="SAM" id="MobiDB-lite"/>
    </source>
</evidence>
<keyword evidence="6" id="KW-0119">Carbohydrate metabolism</keyword>